<dbReference type="InterPro" id="IPR002421">
    <property type="entry name" value="5-3_exonuclease"/>
</dbReference>
<evidence type="ECO:0000256" key="9">
    <source>
        <dbReference type="ARBA" id="ARBA00022801"/>
    </source>
</evidence>
<dbReference type="Pfam" id="PF02739">
    <property type="entry name" value="5_3_exonuc_N"/>
    <property type="match status" value="1"/>
</dbReference>
<evidence type="ECO:0000256" key="2">
    <source>
        <dbReference type="ARBA" id="ARBA00012417"/>
    </source>
</evidence>
<keyword evidence="11 17" id="KW-0239">DNA-directed DNA polymerase</keyword>
<keyword evidence="6 17" id="KW-0235">DNA replication</keyword>
<protein>
    <recommendedName>
        <fullName evidence="3 16">DNA polymerase I</fullName>
        <ecNumber evidence="2 16">2.7.7.7</ecNumber>
    </recommendedName>
</protein>
<dbReference type="PANTHER" id="PTHR10133:SF27">
    <property type="entry name" value="DNA POLYMERASE NU"/>
    <property type="match status" value="1"/>
</dbReference>
<dbReference type="GO" id="GO:0006261">
    <property type="term" value="P:DNA-templated DNA replication"/>
    <property type="evidence" value="ECO:0007669"/>
    <property type="project" value="UniProtKB-UniRule"/>
</dbReference>
<organism evidence="22 23">
    <name type="scientific">Georgenia yuyongxinii</name>
    <dbReference type="NCBI Taxonomy" id="2589797"/>
    <lineage>
        <taxon>Bacteria</taxon>
        <taxon>Bacillati</taxon>
        <taxon>Actinomycetota</taxon>
        <taxon>Actinomycetes</taxon>
        <taxon>Micrococcales</taxon>
        <taxon>Bogoriellaceae</taxon>
        <taxon>Georgenia</taxon>
    </lineage>
</organism>
<keyword evidence="12 17" id="KW-0238">DNA-binding</keyword>
<dbReference type="Gene3D" id="1.20.1060.10">
    <property type="entry name" value="Taq DNA Polymerase, Chain T, domain 4"/>
    <property type="match status" value="1"/>
</dbReference>
<dbReference type="Pfam" id="PF22619">
    <property type="entry name" value="DNA_polI_exo1"/>
    <property type="match status" value="1"/>
</dbReference>
<dbReference type="GO" id="GO:0006302">
    <property type="term" value="P:double-strand break repair"/>
    <property type="evidence" value="ECO:0007669"/>
    <property type="project" value="TreeGrafter"/>
</dbReference>
<dbReference type="CDD" id="cd09859">
    <property type="entry name" value="PIN_53EXO"/>
    <property type="match status" value="1"/>
</dbReference>
<dbReference type="NCBIfam" id="TIGR00593">
    <property type="entry name" value="pola"/>
    <property type="match status" value="1"/>
</dbReference>
<evidence type="ECO:0000256" key="5">
    <source>
        <dbReference type="ARBA" id="ARBA00022695"/>
    </source>
</evidence>
<comment type="catalytic activity">
    <reaction evidence="14 17">
        <text>DNA(n) + a 2'-deoxyribonucleoside 5'-triphosphate = DNA(n+1) + diphosphate</text>
        <dbReference type="Rhea" id="RHEA:22508"/>
        <dbReference type="Rhea" id="RHEA-COMP:17339"/>
        <dbReference type="Rhea" id="RHEA-COMP:17340"/>
        <dbReference type="ChEBI" id="CHEBI:33019"/>
        <dbReference type="ChEBI" id="CHEBI:61560"/>
        <dbReference type="ChEBI" id="CHEBI:173112"/>
        <dbReference type="EC" id="2.7.7.7"/>
    </reaction>
</comment>
<dbReference type="Gene3D" id="3.30.420.10">
    <property type="entry name" value="Ribonuclease H-like superfamily/Ribonuclease H"/>
    <property type="match status" value="1"/>
</dbReference>
<dbReference type="KEGG" id="gyu:FE374_07560"/>
<dbReference type="InterPro" id="IPR036279">
    <property type="entry name" value="5-3_exonuclease_C_sf"/>
</dbReference>
<dbReference type="InterPro" id="IPR054690">
    <property type="entry name" value="DNA_polI_exonuclease"/>
</dbReference>
<dbReference type="InterPro" id="IPR008918">
    <property type="entry name" value="HhH2"/>
</dbReference>
<dbReference type="SUPFAM" id="SSF53098">
    <property type="entry name" value="Ribonuclease H-like"/>
    <property type="match status" value="1"/>
</dbReference>
<evidence type="ECO:0000313" key="22">
    <source>
        <dbReference type="EMBL" id="QDC24500.1"/>
    </source>
</evidence>
<dbReference type="InterPro" id="IPR012337">
    <property type="entry name" value="RNaseH-like_sf"/>
</dbReference>
<keyword evidence="5 17" id="KW-0548">Nucleotidyltransferase</keyword>
<evidence type="ECO:0000256" key="14">
    <source>
        <dbReference type="ARBA" id="ARBA00049244"/>
    </source>
</evidence>
<feature type="region of interest" description="Disordered" evidence="18">
    <location>
        <begin position="1"/>
        <end position="92"/>
    </location>
</feature>
<feature type="domain" description="DNA-directed DNA polymerase family A palm" evidence="21">
    <location>
        <begin position="777"/>
        <end position="984"/>
    </location>
</feature>
<dbReference type="Pfam" id="PF00476">
    <property type="entry name" value="DNA_pol_A"/>
    <property type="match status" value="1"/>
</dbReference>
<gene>
    <name evidence="17 22" type="primary">polA</name>
    <name evidence="22" type="ORF">FE374_07560</name>
</gene>
<evidence type="ECO:0000259" key="21">
    <source>
        <dbReference type="SMART" id="SM00482"/>
    </source>
</evidence>
<keyword evidence="10" id="KW-0269">Exonuclease</keyword>
<evidence type="ECO:0000256" key="4">
    <source>
        <dbReference type="ARBA" id="ARBA00022679"/>
    </source>
</evidence>
<dbReference type="AlphaFoldDB" id="A0A5B8C372"/>
<evidence type="ECO:0000256" key="7">
    <source>
        <dbReference type="ARBA" id="ARBA00022722"/>
    </source>
</evidence>
<dbReference type="SUPFAM" id="SSF47807">
    <property type="entry name" value="5' to 3' exonuclease, C-terminal subdomain"/>
    <property type="match status" value="1"/>
</dbReference>
<evidence type="ECO:0000256" key="16">
    <source>
        <dbReference type="NCBIfam" id="TIGR00593"/>
    </source>
</evidence>
<keyword evidence="13 17" id="KW-0234">DNA repair</keyword>
<dbReference type="PANTHER" id="PTHR10133">
    <property type="entry name" value="DNA POLYMERASE I"/>
    <property type="match status" value="1"/>
</dbReference>
<evidence type="ECO:0000256" key="13">
    <source>
        <dbReference type="ARBA" id="ARBA00023204"/>
    </source>
</evidence>
<dbReference type="SMART" id="SM00482">
    <property type="entry name" value="POLAc"/>
    <property type="match status" value="1"/>
</dbReference>
<dbReference type="SMART" id="SM00474">
    <property type="entry name" value="35EXOc"/>
    <property type="match status" value="1"/>
</dbReference>
<evidence type="ECO:0000256" key="10">
    <source>
        <dbReference type="ARBA" id="ARBA00022839"/>
    </source>
</evidence>
<dbReference type="InterPro" id="IPR002562">
    <property type="entry name" value="3'-5'_exonuclease_dom"/>
</dbReference>
<dbReference type="Pfam" id="PF01367">
    <property type="entry name" value="5_3_exonuc"/>
    <property type="match status" value="1"/>
</dbReference>
<evidence type="ECO:0000256" key="11">
    <source>
        <dbReference type="ARBA" id="ARBA00022932"/>
    </source>
</evidence>
<dbReference type="SMART" id="SM00279">
    <property type="entry name" value="HhH2"/>
    <property type="match status" value="1"/>
</dbReference>
<keyword evidence="4 17" id="KW-0808">Transferase</keyword>
<dbReference type="EMBL" id="CP040915">
    <property type="protein sequence ID" value="QDC24500.1"/>
    <property type="molecule type" value="Genomic_DNA"/>
</dbReference>
<dbReference type="NCBIfam" id="NF004397">
    <property type="entry name" value="PRK05755.1"/>
    <property type="match status" value="1"/>
</dbReference>
<dbReference type="InterPro" id="IPR020045">
    <property type="entry name" value="DNA_polI_H3TH"/>
</dbReference>
<dbReference type="SUPFAM" id="SSF88723">
    <property type="entry name" value="PIN domain-like"/>
    <property type="match status" value="1"/>
</dbReference>
<dbReference type="GO" id="GO:0008409">
    <property type="term" value="F:5'-3' exonuclease activity"/>
    <property type="evidence" value="ECO:0007669"/>
    <property type="project" value="InterPro"/>
</dbReference>
<dbReference type="SMART" id="SM00475">
    <property type="entry name" value="53EXOc"/>
    <property type="match status" value="1"/>
</dbReference>
<evidence type="ECO:0000256" key="15">
    <source>
        <dbReference type="ARBA" id="ARBA00053603"/>
    </source>
</evidence>
<keyword evidence="7" id="KW-0540">Nuclease</keyword>
<reference evidence="22 23" key="1">
    <citation type="submission" date="2019-05" db="EMBL/GenBank/DDBJ databases">
        <title>Georgenia *** sp. nov., and Georgenia *** sp. nov., isolated from the intestinal contents of plateau pika (Ochotona curzoniae) in the Qinghai-Tibet plateau of China.</title>
        <authorList>
            <person name="Tian Z."/>
        </authorList>
    </citation>
    <scope>NUCLEOTIDE SEQUENCE [LARGE SCALE GENOMIC DNA]</scope>
    <source>
        <strain evidence="22 23">Z443</strain>
    </source>
</reference>
<evidence type="ECO:0000256" key="3">
    <source>
        <dbReference type="ARBA" id="ARBA00020311"/>
    </source>
</evidence>
<dbReference type="InterPro" id="IPR020046">
    <property type="entry name" value="5-3_exonucl_a-hlix_arch_N"/>
</dbReference>
<accession>A0A5B8C372</accession>
<evidence type="ECO:0000256" key="1">
    <source>
        <dbReference type="ARBA" id="ARBA00007705"/>
    </source>
</evidence>
<evidence type="ECO:0000256" key="18">
    <source>
        <dbReference type="SAM" id="MobiDB-lite"/>
    </source>
</evidence>
<evidence type="ECO:0000256" key="6">
    <source>
        <dbReference type="ARBA" id="ARBA00022705"/>
    </source>
</evidence>
<dbReference type="Gene3D" id="3.40.50.1010">
    <property type="entry name" value="5'-nuclease"/>
    <property type="match status" value="1"/>
</dbReference>
<dbReference type="Gene3D" id="1.10.150.20">
    <property type="entry name" value="5' to 3' exonuclease, C-terminal subdomain"/>
    <property type="match status" value="2"/>
</dbReference>
<feature type="domain" description="5'-3' exonuclease" evidence="20">
    <location>
        <begin position="135"/>
        <end position="395"/>
    </location>
</feature>
<comment type="function">
    <text evidence="15">In addition to polymerase activity, this DNA polymerase exhibits 3'-5' and 5'-3' exonuclease activity.</text>
</comment>
<evidence type="ECO:0000259" key="19">
    <source>
        <dbReference type="SMART" id="SM00474"/>
    </source>
</evidence>
<proteinExistence type="inferred from homology"/>
<evidence type="ECO:0000256" key="17">
    <source>
        <dbReference type="RuleBase" id="RU004460"/>
    </source>
</evidence>
<dbReference type="CDD" id="cd09898">
    <property type="entry name" value="H3TH_53EXO"/>
    <property type="match status" value="1"/>
</dbReference>
<evidence type="ECO:0000256" key="8">
    <source>
        <dbReference type="ARBA" id="ARBA00022763"/>
    </source>
</evidence>
<dbReference type="InterPro" id="IPR036397">
    <property type="entry name" value="RNaseH_sf"/>
</dbReference>
<feature type="compositionally biased region" description="Low complexity" evidence="18">
    <location>
        <begin position="10"/>
        <end position="42"/>
    </location>
</feature>
<dbReference type="CDD" id="cd06140">
    <property type="entry name" value="DNA_polA_I_Bacillus_like_exo"/>
    <property type="match status" value="1"/>
</dbReference>
<evidence type="ECO:0000259" key="20">
    <source>
        <dbReference type="SMART" id="SM00475"/>
    </source>
</evidence>
<dbReference type="GO" id="GO:0008408">
    <property type="term" value="F:3'-5' exonuclease activity"/>
    <property type="evidence" value="ECO:0007669"/>
    <property type="project" value="InterPro"/>
</dbReference>
<keyword evidence="9" id="KW-0378">Hydrolase</keyword>
<dbReference type="Proteomes" id="UP000314616">
    <property type="component" value="Chromosome"/>
</dbReference>
<dbReference type="InterPro" id="IPR018320">
    <property type="entry name" value="DNA_polymerase_1"/>
</dbReference>
<dbReference type="CDD" id="cd08637">
    <property type="entry name" value="DNA_pol_A_pol_I_C"/>
    <property type="match status" value="1"/>
</dbReference>
<sequence length="1021" mass="110212">MPSTSRKKATAASWSSTSTTSRSWRTRPAGRGAAGAPAAPGASVSWTGPGSTGTGAPRRRWSVLLQRATGASRRPGRAVPSRAAPGVESHNPCGPTAGGPVVKATLRCSEGCGTVSVARLRVSSVTDSNPESQSPRLLLVDGHSMAFRAFYALPAENFSTKTGQVTNAVYGFLSMLIKLLAEEQPTHLAVAFDVSGGTFRTEEYAEYKGTREAAPAPFQGQVPLIQEVLHAMHVPVLEKANYEADDILATLTTRAAAAGQEVLICSGDRDTFQLVSDQVTVLYPIRGVTNLSRMTPEAVEEKYGVGPARYSDLAALVGETSDNLPGVPGVGPKTAAKWVNQYDGLENVIANADLIGGKAGQNLRDNLDQVIRNRRLNRLLTDLELPVGVDDLARRPLDREAVHQVFDSLEFDVLRQRLFESLPQEQTSEPAAGLDVDVVPVTKVDGGLPAWLDARRGTLLGLDVTGTAAQGTGDAWALAVADGEGTAVTMDLTALDETDETALASWLADPASPKALHEAKNAWHALDGRGLTLDGVTFDTALAAYLCYPDQRRYALPDLSLRHLKRELREEDTDDGQGVLDLEGESADNHAGVRASAVVELAGALATELADRGADALLGELELPVQRVLARMEKHGIAADVANLEELQTGFDQAVERAAALAFEAIGREVNLSSPKQLQEVLFDELDMPKTKKTKTGYTTDADALADLYAKTEHPFLQHLLEHRDQIRLRQTAEGLLRSVSPDGRIHTTFHQTIAATGRLSSTDPNLQNIPVRTDDGLRLREGFIVGEGYEALLTADYSQIEMRIMAHLSEDAGLIEAFRSGEDLHSFVGSRVFDVPTDQVTPAQRSKIKAMSYGLAYGLSAFGLSRQLKIDVAEARDLMEGYFERFGGVRDYLHGVVGDARKTGYTQTIMGRRRYLHDLTSDNRQRRDMAERMALNAPIQGSAADLIKVAMVDTQRALDERGLGSRILLQVHDELVLEVAPGEREEVEALVREQMGSAAQLSVPLDVSVGTGRSWRDAAH</sequence>
<evidence type="ECO:0000256" key="12">
    <source>
        <dbReference type="ARBA" id="ARBA00023125"/>
    </source>
</evidence>
<dbReference type="InterPro" id="IPR002298">
    <property type="entry name" value="DNA_polymerase_A"/>
</dbReference>
<dbReference type="InterPro" id="IPR001098">
    <property type="entry name" value="DNA-dir_DNA_pol_A_palm_dom"/>
</dbReference>
<dbReference type="GO" id="GO:0003677">
    <property type="term" value="F:DNA binding"/>
    <property type="evidence" value="ECO:0007669"/>
    <property type="project" value="UniProtKB-UniRule"/>
</dbReference>
<comment type="similarity">
    <text evidence="1 17">Belongs to the DNA polymerase type-A family.</text>
</comment>
<dbReference type="FunFam" id="1.10.150.20:FF:000002">
    <property type="entry name" value="DNA polymerase I"/>
    <property type="match status" value="1"/>
</dbReference>
<dbReference type="InterPro" id="IPR029060">
    <property type="entry name" value="PIN-like_dom_sf"/>
</dbReference>
<dbReference type="FunFam" id="3.40.50.1010:FF:000001">
    <property type="entry name" value="DNA polymerase I"/>
    <property type="match status" value="1"/>
</dbReference>
<dbReference type="GO" id="GO:0003887">
    <property type="term" value="F:DNA-directed DNA polymerase activity"/>
    <property type="evidence" value="ECO:0007669"/>
    <property type="project" value="UniProtKB-UniRule"/>
</dbReference>
<dbReference type="InterPro" id="IPR043502">
    <property type="entry name" value="DNA/RNA_pol_sf"/>
</dbReference>
<dbReference type="EC" id="2.7.7.7" evidence="2 16"/>
<feature type="domain" description="3'-5' exonuclease" evidence="19">
    <location>
        <begin position="439"/>
        <end position="610"/>
    </location>
</feature>
<dbReference type="Gene3D" id="3.30.70.370">
    <property type="match status" value="1"/>
</dbReference>
<evidence type="ECO:0000313" key="23">
    <source>
        <dbReference type="Proteomes" id="UP000314616"/>
    </source>
</evidence>
<dbReference type="FunFam" id="1.10.150.20:FF:000003">
    <property type="entry name" value="DNA polymerase I"/>
    <property type="match status" value="1"/>
</dbReference>
<dbReference type="SUPFAM" id="SSF56672">
    <property type="entry name" value="DNA/RNA polymerases"/>
    <property type="match status" value="1"/>
</dbReference>
<dbReference type="PRINTS" id="PR00868">
    <property type="entry name" value="DNAPOLI"/>
</dbReference>
<dbReference type="OrthoDB" id="9806424at2"/>
<keyword evidence="8 17" id="KW-0227">DNA damage</keyword>
<name>A0A5B8C372_9MICO</name>